<keyword evidence="1" id="KW-0472">Membrane</keyword>
<dbReference type="RefSeq" id="WP_104229340.1">
    <property type="nucleotide sequence ID" value="NZ_PSNW01000002.1"/>
</dbReference>
<dbReference type="PANTHER" id="PTHR36124:SF1">
    <property type="entry name" value="ER-BOUND OXYGENASE MPAB_MPAB'_RUBBER OXYGENASE CATALYTIC DOMAIN-CONTAINING PROTEIN"/>
    <property type="match status" value="1"/>
</dbReference>
<accession>A0A2S5TJF6</accession>
<comment type="caution">
    <text evidence="3">The sequence shown here is derived from an EMBL/GenBank/DDBJ whole genome shotgun (WGS) entry which is preliminary data.</text>
</comment>
<proteinExistence type="predicted"/>
<keyword evidence="1" id="KW-0812">Transmembrane</keyword>
<evidence type="ECO:0000313" key="3">
    <source>
        <dbReference type="EMBL" id="PPE75114.1"/>
    </source>
</evidence>
<name>A0A2S5TJF6_9GAMM</name>
<dbReference type="EMBL" id="PSNW01000002">
    <property type="protein sequence ID" value="PPE75114.1"/>
    <property type="molecule type" value="Genomic_DNA"/>
</dbReference>
<dbReference type="InterPro" id="IPR018713">
    <property type="entry name" value="MPAB/Lcp_cat_dom"/>
</dbReference>
<sequence length="289" mass="33162">MAGSWTWARDEIARLDVERDYHRIAHLSFVVRYGAPMFLHGLFSVAFVYNVGMPAMARILHRGGRGPILRDTRKRNFDSLTFFGELYRHGEGEPTRRIVDRLLRIHGNFPIENEMSLYTLATLSCLPERISRRYMGGGGLGEKECEAQYRFWRAIGELMQIRDIPPTRAEFLAWMRHFEQRRFEPTAECSDITAALAREWADYWFPAPLRGFGIGVFHAMIDPGLRRALRLPEPTAFQDALATLGVRALFLGKKLLPDPGERHITDFFGREYGRGAPQIEKVGYQGDGQ</sequence>
<gene>
    <name evidence="3" type="ORF">C3942_05410</name>
</gene>
<evidence type="ECO:0000256" key="1">
    <source>
        <dbReference type="SAM" id="Phobius"/>
    </source>
</evidence>
<keyword evidence="4" id="KW-1185">Reference proteome</keyword>
<evidence type="ECO:0000313" key="4">
    <source>
        <dbReference type="Proteomes" id="UP000238220"/>
    </source>
</evidence>
<feature type="domain" description="ER-bound oxygenase mpaB/mpaB'/Rubber oxygenase catalytic" evidence="2">
    <location>
        <begin position="71"/>
        <end position="242"/>
    </location>
</feature>
<dbReference type="OrthoDB" id="836517at2"/>
<dbReference type="PANTHER" id="PTHR36124">
    <property type="match status" value="1"/>
</dbReference>
<dbReference type="AlphaFoldDB" id="A0A2S5TJF6"/>
<dbReference type="Pfam" id="PF09995">
    <property type="entry name" value="MPAB_Lcp_cat"/>
    <property type="match status" value="1"/>
</dbReference>
<organism evidence="3 4">
    <name type="scientific">Solimonas fluminis</name>
    <dbReference type="NCBI Taxonomy" id="2086571"/>
    <lineage>
        <taxon>Bacteria</taxon>
        <taxon>Pseudomonadati</taxon>
        <taxon>Pseudomonadota</taxon>
        <taxon>Gammaproteobacteria</taxon>
        <taxon>Nevskiales</taxon>
        <taxon>Nevskiaceae</taxon>
        <taxon>Solimonas</taxon>
    </lineage>
</organism>
<dbReference type="InterPro" id="IPR046366">
    <property type="entry name" value="MPAB"/>
</dbReference>
<protein>
    <submittedName>
        <fullName evidence="3">DUF2236 domain-containing protein</fullName>
    </submittedName>
</protein>
<dbReference type="GO" id="GO:0016491">
    <property type="term" value="F:oxidoreductase activity"/>
    <property type="evidence" value="ECO:0007669"/>
    <property type="project" value="InterPro"/>
</dbReference>
<feature type="transmembrane region" description="Helical" evidence="1">
    <location>
        <begin position="37"/>
        <end position="60"/>
    </location>
</feature>
<dbReference type="SMR" id="A0A2S5TJF6"/>
<dbReference type="Proteomes" id="UP000238220">
    <property type="component" value="Unassembled WGS sequence"/>
</dbReference>
<evidence type="ECO:0000259" key="2">
    <source>
        <dbReference type="Pfam" id="PF09995"/>
    </source>
</evidence>
<reference evidence="3 4" key="1">
    <citation type="submission" date="2018-02" db="EMBL/GenBank/DDBJ databases">
        <title>Genome sequencing of Solimonas sp. HR-BB.</title>
        <authorList>
            <person name="Lee Y."/>
            <person name="Jeon C.O."/>
        </authorList>
    </citation>
    <scope>NUCLEOTIDE SEQUENCE [LARGE SCALE GENOMIC DNA]</scope>
    <source>
        <strain evidence="3 4">HR-BB</strain>
    </source>
</reference>
<keyword evidence="1" id="KW-1133">Transmembrane helix</keyword>